<dbReference type="PANTHER" id="PTHR43737:SF1">
    <property type="entry name" value="DUF1501 DOMAIN-CONTAINING PROTEIN"/>
    <property type="match status" value="1"/>
</dbReference>
<feature type="region of interest" description="Disordered" evidence="1">
    <location>
        <begin position="1"/>
        <end position="37"/>
    </location>
</feature>
<comment type="caution">
    <text evidence="2">The sequence shown here is derived from an EMBL/GenBank/DDBJ whole genome shotgun (WGS) entry which is preliminary data.</text>
</comment>
<organism evidence="2 3">
    <name type="scientific">Novipirellula caenicola</name>
    <dbReference type="NCBI Taxonomy" id="1536901"/>
    <lineage>
        <taxon>Bacteria</taxon>
        <taxon>Pseudomonadati</taxon>
        <taxon>Planctomycetota</taxon>
        <taxon>Planctomycetia</taxon>
        <taxon>Pirellulales</taxon>
        <taxon>Pirellulaceae</taxon>
        <taxon>Novipirellula</taxon>
    </lineage>
</organism>
<dbReference type="PANTHER" id="PTHR43737">
    <property type="entry name" value="BLL7424 PROTEIN"/>
    <property type="match status" value="1"/>
</dbReference>
<evidence type="ECO:0000313" key="3">
    <source>
        <dbReference type="Proteomes" id="UP001416858"/>
    </source>
</evidence>
<gene>
    <name evidence="2" type="ORF">Rcae01_03016</name>
</gene>
<dbReference type="PROSITE" id="PS51318">
    <property type="entry name" value="TAT"/>
    <property type="match status" value="1"/>
</dbReference>
<proteinExistence type="predicted"/>
<sequence>MTRESTNPMHPKTADPCSGSRQDFRDSTNRSKRLTNSATPAIFPKVLNRRDLLASASATLGGAAAASLLDPSSTFAAAVGPRGLHFTPRAKRVIYLFQSGGPPQHDMWDYKPYLNKVHGEETPASVFGGQRLTGMTAGQSSFPVARSTFNFKQHGDSGAWVSDVLPHTARIVDDLCIIKSMHTDAINHDPAITFLQTGFQIAGRPSIGSWMSYGLGNENANLPAFVAMLSGSGGQPLYDRLWGSGFLPSVHQGVRFRSGKSPVLYLNNPPGFSPKLRRDTLDRLSQLNQFRADEVGDPEIVSRIAQYEMAYRMQTSVPELTDVSDEPNSTFELYGEDARKPGTYAHNALIARRLSERGVRFVQLFHRGWDTHGGLPKQLKARCRETDQATAALITDLKNRGMLDETLVVWGGEFGRTVYCQGDLQPANYGRDHHPRCFTMWMAGGGIKPGITYGATDEYGYNIVENPLSVHDLHATILHQLGVDHEKLTFKFQGRHYRLTDVHGEVVKPLLR</sequence>
<dbReference type="Proteomes" id="UP001416858">
    <property type="component" value="Unassembled WGS sequence"/>
</dbReference>
<dbReference type="InterPro" id="IPR006311">
    <property type="entry name" value="TAT_signal"/>
</dbReference>
<evidence type="ECO:0000256" key="1">
    <source>
        <dbReference type="SAM" id="MobiDB-lite"/>
    </source>
</evidence>
<dbReference type="Pfam" id="PF07394">
    <property type="entry name" value="DUF1501"/>
    <property type="match status" value="1"/>
</dbReference>
<dbReference type="SUPFAM" id="SSF53649">
    <property type="entry name" value="Alkaline phosphatase-like"/>
    <property type="match status" value="1"/>
</dbReference>
<dbReference type="InterPro" id="IPR010869">
    <property type="entry name" value="DUF1501"/>
</dbReference>
<reference evidence="2 3" key="1">
    <citation type="submission" date="2024-02" db="EMBL/GenBank/DDBJ databases">
        <title>Rhodopirellula caenicola NBRC 110016.</title>
        <authorList>
            <person name="Ichikawa N."/>
            <person name="Katano-Makiyama Y."/>
            <person name="Hidaka K."/>
        </authorList>
    </citation>
    <scope>NUCLEOTIDE SEQUENCE [LARGE SCALE GENOMIC DNA]</scope>
    <source>
        <strain evidence="2 3">NBRC 110016</strain>
    </source>
</reference>
<evidence type="ECO:0000313" key="2">
    <source>
        <dbReference type="EMBL" id="GAA5507560.1"/>
    </source>
</evidence>
<dbReference type="Gene3D" id="3.40.720.10">
    <property type="entry name" value="Alkaline Phosphatase, subunit A"/>
    <property type="match status" value="1"/>
</dbReference>
<name>A0ABP9VTF5_9BACT</name>
<keyword evidence="3" id="KW-1185">Reference proteome</keyword>
<accession>A0ABP9VTF5</accession>
<dbReference type="EMBL" id="BAABRO010000005">
    <property type="protein sequence ID" value="GAA5507560.1"/>
    <property type="molecule type" value="Genomic_DNA"/>
</dbReference>
<dbReference type="InterPro" id="IPR017850">
    <property type="entry name" value="Alkaline_phosphatase_core_sf"/>
</dbReference>
<protein>
    <recommendedName>
        <fullName evidence="4">Sulfatase</fullName>
    </recommendedName>
</protein>
<evidence type="ECO:0008006" key="4">
    <source>
        <dbReference type="Google" id="ProtNLM"/>
    </source>
</evidence>